<reference evidence="2" key="3">
    <citation type="submission" date="2018-08" db="UniProtKB">
        <authorList>
            <consortium name="EnsemblPlants"/>
        </authorList>
    </citation>
    <scope>IDENTIFICATION</scope>
    <source>
        <strain evidence="2">cv. Bd21</strain>
    </source>
</reference>
<gene>
    <name evidence="1" type="ORF">BRADI_1g42946v3</name>
</gene>
<reference evidence="1" key="2">
    <citation type="submission" date="2017-06" db="EMBL/GenBank/DDBJ databases">
        <title>WGS assembly of Brachypodium distachyon.</title>
        <authorList>
            <consortium name="The International Brachypodium Initiative"/>
            <person name="Lucas S."/>
            <person name="Harmon-Smith M."/>
            <person name="Lail K."/>
            <person name="Tice H."/>
            <person name="Grimwood J."/>
            <person name="Bruce D."/>
            <person name="Barry K."/>
            <person name="Shu S."/>
            <person name="Lindquist E."/>
            <person name="Wang M."/>
            <person name="Pitluck S."/>
            <person name="Vogel J.P."/>
            <person name="Garvin D.F."/>
            <person name="Mockler T.C."/>
            <person name="Schmutz J."/>
            <person name="Rokhsar D."/>
            <person name="Bevan M.W."/>
        </authorList>
    </citation>
    <scope>NUCLEOTIDE SEQUENCE</scope>
    <source>
        <strain evidence="1">Bd21</strain>
    </source>
</reference>
<dbReference type="InterPro" id="IPR015928">
    <property type="entry name" value="Aconitase/3IPM_dehydase_swvl"/>
</dbReference>
<accession>A0A2K2DP13</accession>
<protein>
    <submittedName>
        <fullName evidence="1 2">Uncharacterized protein</fullName>
    </submittedName>
</protein>
<dbReference type="EMBL" id="CM000880">
    <property type="protein sequence ID" value="PNT76011.1"/>
    <property type="molecule type" value="Genomic_DNA"/>
</dbReference>
<organism evidence="1">
    <name type="scientific">Brachypodium distachyon</name>
    <name type="common">Purple false brome</name>
    <name type="synonym">Trachynia distachya</name>
    <dbReference type="NCBI Taxonomy" id="15368"/>
    <lineage>
        <taxon>Eukaryota</taxon>
        <taxon>Viridiplantae</taxon>
        <taxon>Streptophyta</taxon>
        <taxon>Embryophyta</taxon>
        <taxon>Tracheophyta</taxon>
        <taxon>Spermatophyta</taxon>
        <taxon>Magnoliopsida</taxon>
        <taxon>Liliopsida</taxon>
        <taxon>Poales</taxon>
        <taxon>Poaceae</taxon>
        <taxon>BOP clade</taxon>
        <taxon>Pooideae</taxon>
        <taxon>Stipodae</taxon>
        <taxon>Brachypodieae</taxon>
        <taxon>Brachypodium</taxon>
    </lineage>
</organism>
<evidence type="ECO:0000313" key="2">
    <source>
        <dbReference type="EnsemblPlants" id="PNT76011"/>
    </source>
</evidence>
<dbReference type="Gene3D" id="3.20.19.10">
    <property type="entry name" value="Aconitase, domain 4"/>
    <property type="match status" value="1"/>
</dbReference>
<keyword evidence="3" id="KW-1185">Reference proteome</keyword>
<dbReference type="AlphaFoldDB" id="A0A2K2DP13"/>
<dbReference type="InParanoid" id="A0A2K2DP13"/>
<dbReference type="EnsemblPlants" id="PNT76011">
    <property type="protein sequence ID" value="PNT76011"/>
    <property type="gene ID" value="BRADI_1g42946v3"/>
</dbReference>
<dbReference type="Gramene" id="PNT76011">
    <property type="protein sequence ID" value="PNT76011"/>
    <property type="gene ID" value="BRADI_1g42946v3"/>
</dbReference>
<sequence length="56" mass="6485">MLQADRNWKVQLTNFLLGQIANQARLEAGSIHKDSPVAKYLLWHSVKPKDFNSYDK</sequence>
<dbReference type="Proteomes" id="UP000008810">
    <property type="component" value="Chromosome 1"/>
</dbReference>
<proteinExistence type="predicted"/>
<evidence type="ECO:0000313" key="3">
    <source>
        <dbReference type="Proteomes" id="UP000008810"/>
    </source>
</evidence>
<reference evidence="1 2" key="1">
    <citation type="journal article" date="2010" name="Nature">
        <title>Genome sequencing and analysis of the model grass Brachypodium distachyon.</title>
        <authorList>
            <consortium name="International Brachypodium Initiative"/>
        </authorList>
    </citation>
    <scope>NUCLEOTIDE SEQUENCE [LARGE SCALE GENOMIC DNA]</scope>
    <source>
        <strain evidence="1 2">Bd21</strain>
    </source>
</reference>
<name>A0A2K2DP13_BRADI</name>
<evidence type="ECO:0000313" key="1">
    <source>
        <dbReference type="EMBL" id="PNT76011.1"/>
    </source>
</evidence>